<gene>
    <name evidence="2" type="primary">OJ1595_D08.12-1</name>
</gene>
<protein>
    <recommendedName>
        <fullName evidence="3">DUF4939 domain-containing protein</fullName>
    </recommendedName>
</protein>
<reference evidence="2" key="2">
    <citation type="submission" date="2016-06" db="EMBL/GenBank/DDBJ databases">
        <title>The genome of a short-lived fish provides insights into sex chromosome evolution and the genetic control of aging.</title>
        <authorList>
            <person name="Reichwald K."/>
            <person name="Felder M."/>
            <person name="Petzold A."/>
            <person name="Koch P."/>
            <person name="Groth M."/>
            <person name="Platzer M."/>
        </authorList>
    </citation>
    <scope>NUCLEOTIDE SEQUENCE</scope>
    <source>
        <tissue evidence="2">Brain</tissue>
    </source>
</reference>
<dbReference type="EMBL" id="HAEE01001644">
    <property type="protein sequence ID" value="SBR21664.1"/>
    <property type="molecule type" value="Transcribed_RNA"/>
</dbReference>
<evidence type="ECO:0000313" key="2">
    <source>
        <dbReference type="EMBL" id="SBR21664.1"/>
    </source>
</evidence>
<organism evidence="2">
    <name type="scientific">Nothobranchius kuhntae</name>
    <name type="common">Beira killifish</name>
    <dbReference type="NCBI Taxonomy" id="321403"/>
    <lineage>
        <taxon>Eukaryota</taxon>
        <taxon>Metazoa</taxon>
        <taxon>Chordata</taxon>
        <taxon>Craniata</taxon>
        <taxon>Vertebrata</taxon>
        <taxon>Euteleostomi</taxon>
        <taxon>Actinopterygii</taxon>
        <taxon>Neopterygii</taxon>
        <taxon>Teleostei</taxon>
        <taxon>Neoteleostei</taxon>
        <taxon>Acanthomorphata</taxon>
        <taxon>Ovalentaria</taxon>
        <taxon>Atherinomorphae</taxon>
        <taxon>Cyprinodontiformes</taxon>
        <taxon>Nothobranchiidae</taxon>
        <taxon>Nothobranchius</taxon>
    </lineage>
</organism>
<dbReference type="AlphaFoldDB" id="A0A1A8JQK8"/>
<feature type="compositionally biased region" description="Basic residues" evidence="1">
    <location>
        <begin position="287"/>
        <end position="318"/>
    </location>
</feature>
<feature type="region of interest" description="Disordered" evidence="1">
    <location>
        <begin position="256"/>
        <end position="339"/>
    </location>
</feature>
<feature type="compositionally biased region" description="Low complexity" evidence="1">
    <location>
        <begin position="320"/>
        <end position="333"/>
    </location>
</feature>
<proteinExistence type="predicted"/>
<evidence type="ECO:0008006" key="3">
    <source>
        <dbReference type="Google" id="ProtNLM"/>
    </source>
</evidence>
<sequence>MDRPTQDPAGSPGTQEMYFYDGDPELCVEFIRTCVRCLDLKSSEFNKVSFMVLWMRGKAMQWVAEMFEVEDLKAVSFWDLAKKVLQAFGCDPPSPVAPATFSSTSPPSASRLQSLPTPVHTIRTGFISLSPEPVGAFSAPPLDQTTTLLPDPDNAASSPRVGCHSSSFSVSTTCTPSFGPDSAAASSPGGCHSSSVPASVFSMPLSQKTPRRCRRNHPASAVVLVDASPPPPAVVPVDASLPVQPFQEALIQPFQETPSSPALPGLKSTPPVPVSSLHVPASGLHVPRLRSPRPHSRKPSHKPSSSHKRSHKCSHMSFHKCSSSLKCSSPRIKSSSRRP</sequence>
<feature type="region of interest" description="Disordered" evidence="1">
    <location>
        <begin position="179"/>
        <end position="198"/>
    </location>
</feature>
<evidence type="ECO:0000256" key="1">
    <source>
        <dbReference type="SAM" id="MobiDB-lite"/>
    </source>
</evidence>
<accession>A0A1A8JQK8</accession>
<reference evidence="2" key="1">
    <citation type="submission" date="2016-05" db="EMBL/GenBank/DDBJ databases">
        <authorList>
            <person name="Lavstsen T."/>
            <person name="Jespersen J.S."/>
        </authorList>
    </citation>
    <scope>NUCLEOTIDE SEQUENCE</scope>
    <source>
        <tissue evidence="2">Brain</tissue>
    </source>
</reference>
<name>A0A1A8JQK8_NOTKU</name>